<dbReference type="NCBIfam" id="TIGR02795">
    <property type="entry name" value="tol_pal_ybgF"/>
    <property type="match status" value="1"/>
</dbReference>
<dbReference type="EMBL" id="CP053923">
    <property type="protein sequence ID" value="QNT70863.1"/>
    <property type="molecule type" value="Genomic_DNA"/>
</dbReference>
<reference evidence="1 2" key="1">
    <citation type="submission" date="2020-05" db="EMBL/GenBank/DDBJ databases">
        <title>Complete closed genome sequence of Defluviicoccus vanus.</title>
        <authorList>
            <person name="Bessarab I."/>
            <person name="Arumugam K."/>
            <person name="Maszenan A.M."/>
            <person name="Seviour R.J."/>
            <person name="Williams R.B."/>
        </authorList>
    </citation>
    <scope>NUCLEOTIDE SEQUENCE [LARGE SCALE GENOMIC DNA]</scope>
    <source>
        <strain evidence="1 2">Ben 114</strain>
    </source>
</reference>
<dbReference type="Proteomes" id="UP000516369">
    <property type="component" value="Chromosome"/>
</dbReference>
<dbReference type="SUPFAM" id="SSF48452">
    <property type="entry name" value="TPR-like"/>
    <property type="match status" value="1"/>
</dbReference>
<dbReference type="Gene3D" id="1.25.40.10">
    <property type="entry name" value="Tetratricopeptide repeat domain"/>
    <property type="match status" value="1"/>
</dbReference>
<name>A0A7H1N577_9PROT</name>
<keyword evidence="2" id="KW-1185">Reference proteome</keyword>
<protein>
    <submittedName>
        <fullName evidence="1">Tol-pal system protein YbgF</fullName>
    </submittedName>
</protein>
<dbReference type="InterPro" id="IPR011990">
    <property type="entry name" value="TPR-like_helical_dom_sf"/>
</dbReference>
<evidence type="ECO:0000313" key="2">
    <source>
        <dbReference type="Proteomes" id="UP000516369"/>
    </source>
</evidence>
<proteinExistence type="predicted"/>
<dbReference type="Pfam" id="PF13432">
    <property type="entry name" value="TPR_16"/>
    <property type="match status" value="1"/>
</dbReference>
<gene>
    <name evidence="1" type="primary">ybgF</name>
    <name evidence="1" type="ORF">HQ394_18010</name>
</gene>
<organism evidence="1 2">
    <name type="scientific">Defluviicoccus vanus</name>
    <dbReference type="NCBI Taxonomy" id="111831"/>
    <lineage>
        <taxon>Bacteria</taxon>
        <taxon>Pseudomonadati</taxon>
        <taxon>Pseudomonadota</taxon>
        <taxon>Alphaproteobacteria</taxon>
        <taxon>Rhodospirillales</taxon>
        <taxon>Rhodospirillaceae</taxon>
        <taxon>Defluviicoccus</taxon>
    </lineage>
</organism>
<evidence type="ECO:0000313" key="1">
    <source>
        <dbReference type="EMBL" id="QNT70863.1"/>
    </source>
</evidence>
<dbReference type="InterPro" id="IPR019734">
    <property type="entry name" value="TPR_rpt"/>
</dbReference>
<dbReference type="AlphaFoldDB" id="A0A7H1N577"/>
<accession>A0A7H1N577</accession>
<dbReference type="InterPro" id="IPR014162">
    <property type="entry name" value="CpoB_C"/>
</dbReference>
<dbReference type="KEGG" id="dvn:HQ394_18010"/>
<sequence>MMQKASYAEATAAFSDFLQRNPNDSLADNARYWLGESYYARSDYPRAAETFLDAYEKNKTGPKAPDTLLKLGMALGKLDKKKEACASFRELSRSFPNATAQIKDKAAQESQRIGCS</sequence>
<dbReference type="Pfam" id="PF13174">
    <property type="entry name" value="TPR_6"/>
    <property type="match status" value="1"/>
</dbReference>